<evidence type="ECO:0000256" key="11">
    <source>
        <dbReference type="ARBA" id="ARBA00023224"/>
    </source>
</evidence>
<sequence length="882" mass="96437">MADPNTSHLLTVDDFGELYHELNYTDFNITYEIDENTLTCNTSPISSAVTVAVCALYVLIFILAIPGNLVVGLVIGSSKQLLSPSDLYLLHLAVADVLLALTLPFWATSVTVGWVFGDAMCKLVSVFQEASFYASILFLSCISVDRYLVIVRAMEASKAAHRREVSWGTCAIVWLMGGLLSLPGLFNHAFLPSGTERVTCAESYAPGSAEVWRLVTRGLRHVLGFLLPLTVMVACYGVIVARLLRTRVGFQRKRAMRVIVAVVVAFLLCWTPYHLAVMVDTLFRAKVVGYGCQERSAVDRALFATQSLGLLHSCVNPFLYAFVGEKFRRRLVQKVGVMEQRTSMTRASRSNSQTSEATSTFIYTPAGHSLPYPGRRWANCAPPHGSPGRGRLRQSLDSLELRCSALDHCTTREVNSEGSTVTMNKAEVQMTLKKGADEEVRGVPSPIIPPKQAKAYPNADQAVPNTGASVFPTQTPPAFTRKMRNAAVGTGCDIRLKVAVAGDPQPSLYWYHNDDMLNMDNQEYGGLWIRDCKPSDAGLYTCIVSNHLGEVWSSAVLAVLDLGEGGLSQTIPQVKKPDVEVLGWRGGGLWLHKRLTPRGCCLSNLVVPARTTHLEFQVSGSLWNCRSAANKADFIPAYATLQSLDFLALTETWITTENTATPTALSSSDHVFSHTPRASGHTFYHSKFQASASNPRKLFATFSSLLNPPPPPPPPPSAPRALTTGVPQGSVANRISACLADISVWMTDHHLKLILGKTELLFLPGKDCPFHDLAITVDNSVVSSSQSAKSLGVTLDNTLSFSANIKAVTRSCRFMLYNIRRNAAARLVFNLPKFSHVTPLLRTLHWLPVEARICYKTMVLAYGAFPLSPVKTVRCSGTPMLP</sequence>
<evidence type="ECO:0000259" key="16">
    <source>
        <dbReference type="PROSITE" id="PS50262"/>
    </source>
</evidence>
<dbReference type="CDD" id="cd15178">
    <property type="entry name" value="7tmA_CXCR1_2"/>
    <property type="match status" value="1"/>
</dbReference>
<evidence type="ECO:0000256" key="10">
    <source>
        <dbReference type="ARBA" id="ARBA00023180"/>
    </source>
</evidence>
<dbReference type="SMART" id="SM00409">
    <property type="entry name" value="IG"/>
    <property type="match status" value="1"/>
</dbReference>
<keyword evidence="6 14" id="KW-0297">G-protein coupled receptor</keyword>
<evidence type="ECO:0000256" key="1">
    <source>
        <dbReference type="ARBA" id="ARBA00004651"/>
    </source>
</evidence>
<dbReference type="FunFam" id="2.60.40.10:FF:000032">
    <property type="entry name" value="palladin isoform X1"/>
    <property type="match status" value="1"/>
</dbReference>
<feature type="transmembrane region" description="Helical" evidence="15">
    <location>
        <begin position="132"/>
        <end position="153"/>
    </location>
</feature>
<evidence type="ECO:0000256" key="3">
    <source>
        <dbReference type="ARBA" id="ARBA00022500"/>
    </source>
</evidence>
<dbReference type="GO" id="GO:0009897">
    <property type="term" value="C:external side of plasma membrane"/>
    <property type="evidence" value="ECO:0007669"/>
    <property type="project" value="TreeGrafter"/>
</dbReference>
<keyword evidence="11 14" id="KW-0807">Transducer</keyword>
<gene>
    <name evidence="18" type="ORF">J4Q44_G00373280</name>
</gene>
<comment type="subunit">
    <text evidence="13">Interacts with IL8. Interacts with GNAI2.</text>
</comment>
<dbReference type="PROSITE" id="PS00237">
    <property type="entry name" value="G_PROTEIN_RECEP_F1_1"/>
    <property type="match status" value="1"/>
</dbReference>
<keyword evidence="10" id="KW-0325">Glycoprotein</keyword>
<dbReference type="PROSITE" id="PS50262">
    <property type="entry name" value="G_PROTEIN_RECEP_F1_2"/>
    <property type="match status" value="1"/>
</dbReference>
<dbReference type="InterPro" id="IPR017452">
    <property type="entry name" value="GPCR_Rhodpsn_7TM"/>
</dbReference>
<evidence type="ECO:0000256" key="5">
    <source>
        <dbReference type="ARBA" id="ARBA00022989"/>
    </source>
</evidence>
<evidence type="ECO:0000256" key="7">
    <source>
        <dbReference type="ARBA" id="ARBA00023136"/>
    </source>
</evidence>
<feature type="transmembrane region" description="Helical" evidence="15">
    <location>
        <begin position="222"/>
        <end position="244"/>
    </location>
</feature>
<keyword evidence="2" id="KW-1003">Cell membrane</keyword>
<dbReference type="PRINTS" id="PR00237">
    <property type="entry name" value="GPCRRHODOPSN"/>
</dbReference>
<evidence type="ECO:0000256" key="12">
    <source>
        <dbReference type="ARBA" id="ARBA00023319"/>
    </source>
</evidence>
<keyword evidence="3" id="KW-0145">Chemotaxis</keyword>
<dbReference type="InterPro" id="IPR036179">
    <property type="entry name" value="Ig-like_dom_sf"/>
</dbReference>
<dbReference type="GO" id="GO:0019957">
    <property type="term" value="F:C-C chemokine binding"/>
    <property type="evidence" value="ECO:0007669"/>
    <property type="project" value="TreeGrafter"/>
</dbReference>
<dbReference type="Pfam" id="PF07679">
    <property type="entry name" value="I-set"/>
    <property type="match status" value="1"/>
</dbReference>
<dbReference type="InterPro" id="IPR007110">
    <property type="entry name" value="Ig-like_dom"/>
</dbReference>
<dbReference type="GO" id="GO:0016493">
    <property type="term" value="F:C-C chemokine receptor activity"/>
    <property type="evidence" value="ECO:0007669"/>
    <property type="project" value="TreeGrafter"/>
</dbReference>
<dbReference type="GO" id="GO:0030593">
    <property type="term" value="P:neutrophil chemotaxis"/>
    <property type="evidence" value="ECO:0007669"/>
    <property type="project" value="TreeGrafter"/>
</dbReference>
<reference evidence="18 19" key="1">
    <citation type="submission" date="2021-04" db="EMBL/GenBank/DDBJ databases">
        <authorList>
            <person name="De Guttry C."/>
            <person name="Zahm M."/>
            <person name="Klopp C."/>
            <person name="Cabau C."/>
            <person name="Louis A."/>
            <person name="Berthelot C."/>
            <person name="Parey E."/>
            <person name="Roest Crollius H."/>
            <person name="Montfort J."/>
            <person name="Robinson-Rechavi M."/>
            <person name="Bucao C."/>
            <person name="Bouchez O."/>
            <person name="Gislard M."/>
            <person name="Lluch J."/>
            <person name="Milhes M."/>
            <person name="Lampietro C."/>
            <person name="Lopez Roques C."/>
            <person name="Donnadieu C."/>
            <person name="Braasch I."/>
            <person name="Desvignes T."/>
            <person name="Postlethwait J."/>
            <person name="Bobe J."/>
            <person name="Wedekind C."/>
            <person name="Guiguen Y."/>
        </authorList>
    </citation>
    <scope>NUCLEOTIDE SEQUENCE [LARGE SCALE GENOMIC DNA]</scope>
    <source>
        <strain evidence="18">Cs_M1</strain>
        <tissue evidence="18">Blood</tissue>
    </source>
</reference>
<keyword evidence="7 15" id="KW-0472">Membrane</keyword>
<comment type="subcellular location">
    <subcellularLocation>
        <location evidence="1">Cell membrane</location>
        <topology evidence="1">Multi-pass membrane protein</topology>
    </subcellularLocation>
</comment>
<dbReference type="Gene3D" id="2.60.40.10">
    <property type="entry name" value="Immunoglobulins"/>
    <property type="match status" value="1"/>
</dbReference>
<dbReference type="PANTHER" id="PTHR10489:SF930">
    <property type="entry name" value="C-X-C CHEMOKINE RECEPTOR TYPE 1-LIKE"/>
    <property type="match status" value="1"/>
</dbReference>
<feature type="transmembrane region" description="Helical" evidence="15">
    <location>
        <begin position="256"/>
        <end position="275"/>
    </location>
</feature>
<protein>
    <submittedName>
        <fullName evidence="18">Uncharacterized protein</fullName>
    </submittedName>
</protein>
<keyword evidence="5 15" id="KW-1133">Transmembrane helix</keyword>
<feature type="transmembrane region" description="Helical" evidence="15">
    <location>
        <begin position="165"/>
        <end position="186"/>
    </location>
</feature>
<dbReference type="Gene3D" id="1.20.1070.10">
    <property type="entry name" value="Rhodopsin 7-helix transmembrane proteins"/>
    <property type="match status" value="1"/>
</dbReference>
<keyword evidence="12" id="KW-0393">Immunoglobulin domain</keyword>
<feature type="transmembrane region" description="Helical" evidence="15">
    <location>
        <begin position="87"/>
        <end position="107"/>
    </location>
</feature>
<dbReference type="GO" id="GO:0006955">
    <property type="term" value="P:immune response"/>
    <property type="evidence" value="ECO:0007669"/>
    <property type="project" value="TreeGrafter"/>
</dbReference>
<dbReference type="PANTHER" id="PTHR10489">
    <property type="entry name" value="CELL ADHESION MOLECULE"/>
    <property type="match status" value="1"/>
</dbReference>
<keyword evidence="8" id="KW-1015">Disulfide bond</keyword>
<dbReference type="PROSITE" id="PS50835">
    <property type="entry name" value="IG_LIKE"/>
    <property type="match status" value="1"/>
</dbReference>
<evidence type="ECO:0000259" key="17">
    <source>
        <dbReference type="PROSITE" id="PS50835"/>
    </source>
</evidence>
<dbReference type="InterPro" id="IPR000276">
    <property type="entry name" value="GPCR_Rhodpsn"/>
</dbReference>
<dbReference type="EMBL" id="JAGTTL010000038">
    <property type="protein sequence ID" value="KAK6292743.1"/>
    <property type="molecule type" value="Genomic_DNA"/>
</dbReference>
<dbReference type="Proteomes" id="UP001356427">
    <property type="component" value="Unassembled WGS sequence"/>
</dbReference>
<evidence type="ECO:0000256" key="8">
    <source>
        <dbReference type="ARBA" id="ARBA00023157"/>
    </source>
</evidence>
<evidence type="ECO:0000256" key="14">
    <source>
        <dbReference type="RuleBase" id="RU000688"/>
    </source>
</evidence>
<keyword evidence="19" id="KW-1185">Reference proteome</keyword>
<dbReference type="InterPro" id="IPR050119">
    <property type="entry name" value="CCR1-9-like"/>
</dbReference>
<dbReference type="InterPro" id="IPR003599">
    <property type="entry name" value="Ig_sub"/>
</dbReference>
<name>A0AAN8QDV0_9TELE</name>
<comment type="similarity">
    <text evidence="14">Belongs to the G-protein coupled receptor 1 family.</text>
</comment>
<dbReference type="GO" id="GO:0019722">
    <property type="term" value="P:calcium-mediated signaling"/>
    <property type="evidence" value="ECO:0007669"/>
    <property type="project" value="TreeGrafter"/>
</dbReference>
<dbReference type="SUPFAM" id="SSF81321">
    <property type="entry name" value="Family A G protein-coupled receptor-like"/>
    <property type="match status" value="1"/>
</dbReference>
<evidence type="ECO:0000256" key="4">
    <source>
        <dbReference type="ARBA" id="ARBA00022692"/>
    </source>
</evidence>
<evidence type="ECO:0000256" key="2">
    <source>
        <dbReference type="ARBA" id="ARBA00022475"/>
    </source>
</evidence>
<dbReference type="InterPro" id="IPR003598">
    <property type="entry name" value="Ig_sub2"/>
</dbReference>
<proteinExistence type="inferred from homology"/>
<dbReference type="AlphaFoldDB" id="A0AAN8QDV0"/>
<keyword evidence="4 14" id="KW-0812">Transmembrane</keyword>
<dbReference type="PRINTS" id="PR00427">
    <property type="entry name" value="INTRLEUKIN8R"/>
</dbReference>
<feature type="transmembrane region" description="Helical" evidence="15">
    <location>
        <begin position="48"/>
        <end position="75"/>
    </location>
</feature>
<evidence type="ECO:0000256" key="13">
    <source>
        <dbReference type="ARBA" id="ARBA00034130"/>
    </source>
</evidence>
<evidence type="ECO:0000256" key="9">
    <source>
        <dbReference type="ARBA" id="ARBA00023170"/>
    </source>
</evidence>
<dbReference type="GO" id="GO:0016494">
    <property type="term" value="F:C-X-C chemokine receptor activity"/>
    <property type="evidence" value="ECO:0007669"/>
    <property type="project" value="InterPro"/>
</dbReference>
<keyword evidence="9 14" id="KW-0675">Receptor</keyword>
<evidence type="ECO:0000256" key="6">
    <source>
        <dbReference type="ARBA" id="ARBA00023040"/>
    </source>
</evidence>
<dbReference type="Pfam" id="PF00001">
    <property type="entry name" value="7tm_1"/>
    <property type="match status" value="1"/>
</dbReference>
<accession>A0AAN8QDV0</accession>
<comment type="caution">
    <text evidence="18">The sequence shown here is derived from an EMBL/GenBank/DDBJ whole genome shotgun (WGS) entry which is preliminary data.</text>
</comment>
<evidence type="ECO:0000256" key="15">
    <source>
        <dbReference type="SAM" id="Phobius"/>
    </source>
</evidence>
<dbReference type="InterPro" id="IPR018247">
    <property type="entry name" value="EF_Hand_1_Ca_BS"/>
</dbReference>
<dbReference type="InterPro" id="IPR000174">
    <property type="entry name" value="Chemokine_CXCR_1/2"/>
</dbReference>
<feature type="domain" description="Ig-like" evidence="17">
    <location>
        <begin position="477"/>
        <end position="558"/>
    </location>
</feature>
<dbReference type="InterPro" id="IPR013783">
    <property type="entry name" value="Ig-like_fold"/>
</dbReference>
<organism evidence="18 19">
    <name type="scientific">Coregonus suidteri</name>
    <dbReference type="NCBI Taxonomy" id="861788"/>
    <lineage>
        <taxon>Eukaryota</taxon>
        <taxon>Metazoa</taxon>
        <taxon>Chordata</taxon>
        <taxon>Craniata</taxon>
        <taxon>Vertebrata</taxon>
        <taxon>Euteleostomi</taxon>
        <taxon>Actinopterygii</taxon>
        <taxon>Neopterygii</taxon>
        <taxon>Teleostei</taxon>
        <taxon>Protacanthopterygii</taxon>
        <taxon>Salmoniformes</taxon>
        <taxon>Salmonidae</taxon>
        <taxon>Coregoninae</taxon>
        <taxon>Coregonus</taxon>
    </lineage>
</organism>
<dbReference type="GO" id="GO:0007204">
    <property type="term" value="P:positive regulation of cytosolic calcium ion concentration"/>
    <property type="evidence" value="ECO:0007669"/>
    <property type="project" value="TreeGrafter"/>
</dbReference>
<dbReference type="PROSITE" id="PS00018">
    <property type="entry name" value="EF_HAND_1"/>
    <property type="match status" value="1"/>
</dbReference>
<dbReference type="SUPFAM" id="SSF48726">
    <property type="entry name" value="Immunoglobulin"/>
    <property type="match status" value="1"/>
</dbReference>
<evidence type="ECO:0000313" key="19">
    <source>
        <dbReference type="Proteomes" id="UP001356427"/>
    </source>
</evidence>
<evidence type="ECO:0000313" key="18">
    <source>
        <dbReference type="EMBL" id="KAK6292743.1"/>
    </source>
</evidence>
<dbReference type="InterPro" id="IPR013098">
    <property type="entry name" value="Ig_I-set"/>
</dbReference>
<dbReference type="SMART" id="SM00408">
    <property type="entry name" value="IGc2"/>
    <property type="match status" value="1"/>
</dbReference>
<feature type="domain" description="G-protein coupled receptors family 1 profile" evidence="16">
    <location>
        <begin position="67"/>
        <end position="320"/>
    </location>
</feature>